<dbReference type="Pfam" id="PF00512">
    <property type="entry name" value="HisKA"/>
    <property type="match status" value="1"/>
</dbReference>
<dbReference type="SUPFAM" id="SSF47384">
    <property type="entry name" value="Homodimeric domain of signal transducing histidine kinase"/>
    <property type="match status" value="1"/>
</dbReference>
<feature type="compositionally biased region" description="Polar residues" evidence="3">
    <location>
        <begin position="27"/>
        <end position="78"/>
    </location>
</feature>
<dbReference type="FunFam" id="1.10.287.130:FF:000050">
    <property type="entry name" value="Related to histidine kinase"/>
    <property type="match status" value="1"/>
</dbReference>
<gene>
    <name evidence="7" type="ORF">TD95_000791</name>
</gene>
<dbReference type="InterPro" id="IPR003661">
    <property type="entry name" value="HisK_dim/P_dom"/>
</dbReference>
<keyword evidence="8" id="KW-1185">Reference proteome</keyword>
<keyword evidence="1 2" id="KW-0597">Phosphoprotein</keyword>
<evidence type="ECO:0000259" key="4">
    <source>
        <dbReference type="PROSITE" id="PS50109"/>
    </source>
</evidence>
<feature type="compositionally biased region" description="Low complexity" evidence="3">
    <location>
        <begin position="1"/>
        <end position="26"/>
    </location>
</feature>
<organism evidence="7 8">
    <name type="scientific">Thielaviopsis punctulata</name>
    <dbReference type="NCBI Taxonomy" id="72032"/>
    <lineage>
        <taxon>Eukaryota</taxon>
        <taxon>Fungi</taxon>
        <taxon>Dikarya</taxon>
        <taxon>Ascomycota</taxon>
        <taxon>Pezizomycotina</taxon>
        <taxon>Sordariomycetes</taxon>
        <taxon>Hypocreomycetidae</taxon>
        <taxon>Microascales</taxon>
        <taxon>Ceratocystidaceae</taxon>
        <taxon>Thielaviopsis</taxon>
    </lineage>
</organism>
<dbReference type="SUPFAM" id="SSF52172">
    <property type="entry name" value="CheY-like"/>
    <property type="match status" value="1"/>
</dbReference>
<dbReference type="InterPro" id="IPR035965">
    <property type="entry name" value="PAS-like_dom_sf"/>
</dbReference>
<dbReference type="InterPro" id="IPR003594">
    <property type="entry name" value="HATPase_dom"/>
</dbReference>
<dbReference type="PROSITE" id="PS50110">
    <property type="entry name" value="RESPONSE_REGULATORY"/>
    <property type="match status" value="1"/>
</dbReference>
<proteinExistence type="predicted"/>
<dbReference type="PRINTS" id="PR00344">
    <property type="entry name" value="BCTRLSENSOR"/>
</dbReference>
<feature type="region of interest" description="Disordered" evidence="3">
    <location>
        <begin position="1"/>
        <end position="136"/>
    </location>
</feature>
<feature type="region of interest" description="Disordered" evidence="3">
    <location>
        <begin position="1564"/>
        <end position="1600"/>
    </location>
</feature>
<reference evidence="7 8" key="1">
    <citation type="submission" date="2015-03" db="EMBL/GenBank/DDBJ databases">
        <authorList>
            <person name="Radwan O."/>
            <person name="Al-Naeli F.A."/>
            <person name="Rendon G.A."/>
            <person name="Fields C."/>
        </authorList>
    </citation>
    <scope>NUCLEOTIDE SEQUENCE [LARGE SCALE GENOMIC DNA]</scope>
    <source>
        <strain evidence="7">CR-DP1</strain>
    </source>
</reference>
<evidence type="ECO:0000259" key="5">
    <source>
        <dbReference type="PROSITE" id="PS50110"/>
    </source>
</evidence>
<accession>A0A0F4ZMZ4</accession>
<dbReference type="InterPro" id="IPR005467">
    <property type="entry name" value="His_kinase_dom"/>
</dbReference>
<dbReference type="Pfam" id="PF08447">
    <property type="entry name" value="PAS_3"/>
    <property type="match status" value="1"/>
</dbReference>
<dbReference type="CDD" id="cd17546">
    <property type="entry name" value="REC_hyHK_CKI1_RcsC-like"/>
    <property type="match status" value="1"/>
</dbReference>
<dbReference type="Gene3D" id="1.10.287.130">
    <property type="match status" value="1"/>
</dbReference>
<dbReference type="CDD" id="cd00130">
    <property type="entry name" value="PAS"/>
    <property type="match status" value="2"/>
</dbReference>
<evidence type="ECO:0000313" key="8">
    <source>
        <dbReference type="Proteomes" id="UP000033483"/>
    </source>
</evidence>
<dbReference type="SMART" id="SM00091">
    <property type="entry name" value="PAS"/>
    <property type="match status" value="2"/>
</dbReference>
<dbReference type="InterPro" id="IPR011006">
    <property type="entry name" value="CheY-like_superfamily"/>
</dbReference>
<dbReference type="Pfam" id="PF00072">
    <property type="entry name" value="Response_reg"/>
    <property type="match status" value="1"/>
</dbReference>
<dbReference type="InterPro" id="IPR000014">
    <property type="entry name" value="PAS"/>
</dbReference>
<dbReference type="CDD" id="cd16922">
    <property type="entry name" value="HATPase_EvgS-ArcB-TorS-like"/>
    <property type="match status" value="1"/>
</dbReference>
<feature type="compositionally biased region" description="Polar residues" evidence="3">
    <location>
        <begin position="533"/>
        <end position="551"/>
    </location>
</feature>
<dbReference type="InterPro" id="IPR000700">
    <property type="entry name" value="PAS-assoc_C"/>
</dbReference>
<dbReference type="Proteomes" id="UP000033483">
    <property type="component" value="Unassembled WGS sequence"/>
</dbReference>
<feature type="compositionally biased region" description="Basic and acidic residues" evidence="3">
    <location>
        <begin position="553"/>
        <end position="564"/>
    </location>
</feature>
<dbReference type="InterPro" id="IPR036097">
    <property type="entry name" value="HisK_dim/P_sf"/>
</dbReference>
<dbReference type="Gene3D" id="3.30.565.10">
    <property type="entry name" value="Histidine kinase-like ATPase, C-terminal domain"/>
    <property type="match status" value="1"/>
</dbReference>
<dbReference type="InterPro" id="IPR001610">
    <property type="entry name" value="PAC"/>
</dbReference>
<feature type="region of interest" description="Disordered" evidence="3">
    <location>
        <begin position="860"/>
        <end position="886"/>
    </location>
</feature>
<dbReference type="OrthoDB" id="303614at2759"/>
<dbReference type="InterPro" id="IPR036890">
    <property type="entry name" value="HATPase_C_sf"/>
</dbReference>
<sequence>MSAPTSFVPSESSSVSSPTACVSPSSIYSNSTVKASSPSQWPTPSLSPLETLGSRSPVKQPSDASQNGFPQLQMSEYSRNLALQIEKMANKHRPLPSPDSTTKTTSATQNPPVSTSSLPPSTAPYSPPKSSLARPPIRTAEEFPTLELPAAGDDIPTASTESAATVRAKETPIFNAQTPSYPFPRMLGREKSTMTLPDMQPPPQRTQASFTRAHTVPSANFTTEEQVIPSLPTPIAQVPFAPPSASPRQDCLPLSEYPIPNLYNLSLMLTAEPGLDSWWEAVVQIMVDVYKAERVTLSVPADPTDIDNVPWGQKATFSARDKDAFSMGYLGQRTCSLNTPNIINNNNNIRDTPTGPMQKGGYGDDQTPSKPQRPPMSTRNSYTHEPEKESPGPSRNHSTRRNAPAYRRHSHYPSVDKPGDIGSGSNLKREVLEQYEYQDTISSTALWDLPKNNMPSNKGHVLSVLQALDFEADPLIDNNGVRRVLDRGSVVALTRTYNYPKEEKKSTQATPKGRGSSISATPESIKRPRLHQAESTSQLSDILGGTTITRSRSLRERATRDRNGISRIVAVSEESEDHRSASPSFEEHEQAPSPWSASPAPSPAIRPESRENPFFADAVVDEGSFNPDETAVPDYSKMKPPEAIGLEHSDTVLHIPLAFTLPFKGSSLFNLDADSLSDRYHRRARSSAGGVGRHHLIGGNIPMPRKAKPPPIAIISVFTPVIPYPAQLIESLDQLSPHLAHSFSLCRQYSMLATELDSLRSRRVGGAGFRGFGPDSRPLAPFTRFDGAFNADNTSQQSMTGSITSPSEWSAISRSAAGSPVPTPSFEDVLGPKDKRPLKTSPALLGGDGYFAGASIAQTMAETPSAEPSPANPLASPQLPASNSTPFGAVPSHANNLFLQEYSGFQQRRSSLGRIMPVTSEFSSRPRLPHALTTRDLAPPPVDNLESFSPMTVMQGPRSSVVSEATPTATTATHTGFSLRPTLSRADSTRTPTATSINTPAERRHSLLHSHGADFATSFPTLPQSATVNSKAVHPLPTATPPGGSSSNNSSNNNNKGVVDMLPPSDRLKSLILDSLPVQVFVAMPLTGAIRWVNSRYLSYRGLSAQDLAADPYGSIHPDDRQEYLRAWGHSLRTGDQFSRTVRIKRFDDCYRWFFARAVASRDKRGVIHQFLGSYMDINDQHNAELKAARQADVEESEAKHRLLANLIPQIVFTANSEGITFTNDQWLSYTNQSFGDCLGMNFVEHVHPDDRKKFSLEFDQPDPSPQPRIDLSRFESEVYYGLPGNANDVSKTRRKSRDILSSAASANAKRAASRDSQSRRSSTSSSCFGDFMSIDIETLIQRGIVKVTTDSAGRMAYTAEVRLRSKTGEYRWHLIRCVEIQNINLVMTGSYFGSATDINDQKLLEEKLKEAMESKSRFLSNMSHEIRTPLIGISGMITFLHDTTLTEEQRDYAHTIQNSANSLLLIINDILDLSKAAAGKMKLNHEWFHTRSLIEDVNELVSAMAIHKKLELNYVVEEDVPAWVKGDKVRIRQVLLNVIGNAIKFTSVGEVFSRCRIYVDPDEGSDKSKLRDKTKTEKARDTTKARDKTKSRRKQKAAAKEPQYIMLEFIVIDTGRGFSPKEAELMFKPFSQIDGSSTRQHGGSGLGLVISRQLVELHGGRMVSSAKLGEGSEFSFTARFALPSEDDYPDINGTLAAAAAAAASSSSSPGPTMAPPLLMVKGEAVTTAKTETEPAAKIITESASKEDPEPNPAATTNSLDLTLSRDGAMSSQASVRSDFSDSCSLASAQQDLVNLAQAARASGAEMLQMGPERRSGSCSPRRLSTPPPISIINAATAAAATPKKPYSILIVCPQNHSREATYQHIKMTLPKGPDHMIRALPSAAAVLNMVAEYNPGPFSHVVLNVGEHTDVVATMDQLDRLECIHNSAILALCDTVQRQALTRMDADKQPRLIRAGQVSFVSKPLRPSRFADIFDPGRQRELSIDRNRSTAERQWETQRAHYTEVGKIIGNRGHRVLLVEDNPVNRKVLIKFLNKIGVDTTVAVDGQECTEMIMGQAPGHFKMVLCDLHMPRKDGYQACQDIRAWEATNGFPRMPFIALSANVMPEVQQQCSQAGFTDYITKPVDFVKLSQTMAKFF</sequence>
<feature type="region of interest" description="Disordered" evidence="3">
    <location>
        <begin position="968"/>
        <end position="1002"/>
    </location>
</feature>
<feature type="region of interest" description="Disordered" evidence="3">
    <location>
        <begin position="790"/>
        <end position="843"/>
    </location>
</feature>
<feature type="modified residue" description="4-aspartylphosphate" evidence="2">
    <location>
        <position position="2068"/>
    </location>
</feature>
<evidence type="ECO:0008006" key="9">
    <source>
        <dbReference type="Google" id="ProtNLM"/>
    </source>
</evidence>
<protein>
    <recommendedName>
        <fullName evidence="9">Histidine kinase</fullName>
    </recommendedName>
</protein>
<feature type="domain" description="PAC" evidence="6">
    <location>
        <begin position="1138"/>
        <end position="1190"/>
    </location>
</feature>
<dbReference type="SUPFAM" id="SSF55874">
    <property type="entry name" value="ATPase domain of HSP90 chaperone/DNA topoisomerase II/histidine kinase"/>
    <property type="match status" value="1"/>
</dbReference>
<dbReference type="GO" id="GO:0000155">
    <property type="term" value="F:phosphorelay sensor kinase activity"/>
    <property type="evidence" value="ECO:0007669"/>
    <property type="project" value="InterPro"/>
</dbReference>
<feature type="region of interest" description="Disordered" evidence="3">
    <location>
        <begin position="1018"/>
        <end position="1061"/>
    </location>
</feature>
<dbReference type="EMBL" id="LAEV01000019">
    <property type="protein sequence ID" value="KKA31198.1"/>
    <property type="molecule type" value="Genomic_DNA"/>
</dbReference>
<dbReference type="SMART" id="SM00388">
    <property type="entry name" value="HisKA"/>
    <property type="match status" value="1"/>
</dbReference>
<dbReference type="InterPro" id="IPR004358">
    <property type="entry name" value="Sig_transdc_His_kin-like_C"/>
</dbReference>
<evidence type="ECO:0000256" key="3">
    <source>
        <dbReference type="SAM" id="MobiDB-lite"/>
    </source>
</evidence>
<dbReference type="SMART" id="SM00448">
    <property type="entry name" value="REC"/>
    <property type="match status" value="1"/>
</dbReference>
<evidence type="ECO:0000256" key="1">
    <source>
        <dbReference type="ARBA" id="ARBA00022553"/>
    </source>
</evidence>
<feature type="region of interest" description="Disordered" evidence="3">
    <location>
        <begin position="1304"/>
        <end position="1327"/>
    </location>
</feature>
<dbReference type="InterPro" id="IPR001789">
    <property type="entry name" value="Sig_transdc_resp-reg_receiver"/>
</dbReference>
<dbReference type="CDD" id="cd00082">
    <property type="entry name" value="HisKA"/>
    <property type="match status" value="1"/>
</dbReference>
<feature type="region of interest" description="Disordered" evidence="3">
    <location>
        <begin position="501"/>
        <end position="609"/>
    </location>
</feature>
<evidence type="ECO:0000313" key="7">
    <source>
        <dbReference type="EMBL" id="KKA31198.1"/>
    </source>
</evidence>
<feature type="compositionally biased region" description="Polar residues" evidence="3">
    <location>
        <begin position="366"/>
        <end position="381"/>
    </location>
</feature>
<dbReference type="PANTHER" id="PTHR45339:SF5">
    <property type="entry name" value="HISTIDINE KINASE"/>
    <property type="match status" value="1"/>
</dbReference>
<feature type="domain" description="Response regulatory" evidence="5">
    <location>
        <begin position="2016"/>
        <end position="2138"/>
    </location>
</feature>
<feature type="compositionally biased region" description="Basic and acidic residues" evidence="3">
    <location>
        <begin position="576"/>
        <end position="590"/>
    </location>
</feature>
<dbReference type="Gene3D" id="3.40.50.2300">
    <property type="match status" value="1"/>
</dbReference>
<feature type="region of interest" description="Disordered" evidence="3">
    <location>
        <begin position="336"/>
        <end position="425"/>
    </location>
</feature>
<dbReference type="SMART" id="SM00387">
    <property type="entry name" value="HATPase_c"/>
    <property type="match status" value="1"/>
</dbReference>
<evidence type="ECO:0000256" key="2">
    <source>
        <dbReference type="PROSITE-ProRule" id="PRU00169"/>
    </source>
</evidence>
<feature type="domain" description="Histidine kinase" evidence="4">
    <location>
        <begin position="1422"/>
        <end position="1683"/>
    </location>
</feature>
<feature type="compositionally biased region" description="Polar residues" evidence="3">
    <location>
        <begin position="985"/>
        <end position="999"/>
    </location>
</feature>
<feature type="domain" description="PAC" evidence="6">
    <location>
        <begin position="1358"/>
        <end position="1411"/>
    </location>
</feature>
<dbReference type="Pfam" id="PF02518">
    <property type="entry name" value="HATPase_c"/>
    <property type="match status" value="1"/>
</dbReference>
<feature type="compositionally biased region" description="Low complexity" evidence="3">
    <location>
        <begin position="111"/>
        <end position="120"/>
    </location>
</feature>
<dbReference type="SMART" id="SM00086">
    <property type="entry name" value="PAC"/>
    <property type="match status" value="2"/>
</dbReference>
<feature type="compositionally biased region" description="Low complexity" evidence="3">
    <location>
        <begin position="1728"/>
        <end position="1738"/>
    </location>
</feature>
<feature type="compositionally biased region" description="Low complexity" evidence="3">
    <location>
        <begin position="1045"/>
        <end position="1055"/>
    </location>
</feature>
<comment type="caution">
    <text evidence="7">The sequence shown here is derived from an EMBL/GenBank/DDBJ whole genome shotgun (WGS) entry which is preliminary data.</text>
</comment>
<dbReference type="PANTHER" id="PTHR45339">
    <property type="entry name" value="HYBRID SIGNAL TRANSDUCTION HISTIDINE KINASE J"/>
    <property type="match status" value="1"/>
</dbReference>
<dbReference type="PROSITE" id="PS50109">
    <property type="entry name" value="HIS_KIN"/>
    <property type="match status" value="1"/>
</dbReference>
<feature type="compositionally biased region" description="Polar residues" evidence="3">
    <location>
        <begin position="791"/>
        <end position="813"/>
    </location>
</feature>
<dbReference type="SUPFAM" id="SSF55785">
    <property type="entry name" value="PYP-like sensor domain (PAS domain)"/>
    <property type="match status" value="2"/>
</dbReference>
<dbReference type="InterPro" id="IPR013655">
    <property type="entry name" value="PAS_fold_3"/>
</dbReference>
<feature type="compositionally biased region" description="Polar residues" evidence="3">
    <location>
        <begin position="98"/>
        <end position="110"/>
    </location>
</feature>
<evidence type="ECO:0000259" key="6">
    <source>
        <dbReference type="PROSITE" id="PS50113"/>
    </source>
</evidence>
<feature type="compositionally biased region" description="Basic and acidic residues" evidence="3">
    <location>
        <begin position="1565"/>
        <end position="1589"/>
    </location>
</feature>
<feature type="compositionally biased region" description="Polar residues" evidence="3">
    <location>
        <begin position="1018"/>
        <end position="1030"/>
    </location>
</feature>
<dbReference type="Gene3D" id="3.30.450.20">
    <property type="entry name" value="PAS domain"/>
    <property type="match status" value="2"/>
</dbReference>
<dbReference type="PROSITE" id="PS50113">
    <property type="entry name" value="PAC"/>
    <property type="match status" value="2"/>
</dbReference>
<feature type="region of interest" description="Disordered" evidence="3">
    <location>
        <begin position="1728"/>
        <end position="1759"/>
    </location>
</feature>
<name>A0A0F4ZMZ4_9PEZI</name>